<keyword evidence="2" id="KW-0378">Hydrolase</keyword>
<dbReference type="PANTHER" id="PTHR43415:SF3">
    <property type="entry name" value="GNAT-FAMILY ACETYLTRANSFERASE"/>
    <property type="match status" value="1"/>
</dbReference>
<feature type="domain" description="N-acetyltransferase" evidence="1">
    <location>
        <begin position="328"/>
        <end position="476"/>
    </location>
</feature>
<dbReference type="Gene3D" id="3.40.50.11190">
    <property type="match status" value="1"/>
</dbReference>
<dbReference type="Gene3D" id="3.40.630.30">
    <property type="match status" value="1"/>
</dbReference>
<accession>A0ABY4EWS3</accession>
<dbReference type="PANTHER" id="PTHR43415">
    <property type="entry name" value="SPERMIDINE N(1)-ACETYLTRANSFERASE"/>
    <property type="match status" value="1"/>
</dbReference>
<keyword evidence="3" id="KW-1185">Reference proteome</keyword>
<gene>
    <name evidence="2" type="ORF">MUN88_20025</name>
</gene>
<dbReference type="InterPro" id="IPR016181">
    <property type="entry name" value="Acyl_CoA_acyltransferase"/>
</dbReference>
<reference evidence="2 3" key="1">
    <citation type="submission" date="2022-04" db="EMBL/GenBank/DDBJ databases">
        <title>Gracilibacillus sp. isolated from saltern.</title>
        <authorList>
            <person name="Won M."/>
            <person name="Lee C.-M."/>
            <person name="Woen H.-Y."/>
            <person name="Kwon S.-W."/>
        </authorList>
    </citation>
    <scope>NUCLEOTIDE SEQUENCE [LARGE SCALE GENOMIC DNA]</scope>
    <source>
        <strain evidence="2 3">SSWR10-1</strain>
    </source>
</reference>
<dbReference type="Pfam" id="PF13302">
    <property type="entry name" value="Acetyltransf_3"/>
    <property type="match status" value="1"/>
</dbReference>
<sequence>MRVLIFTEAGSKIGLGHIIRCLSLYREITARNIDVQLIIEGDIDYNEILKDVQFNVINWYSHEHLNNIIQPNDYCIIDSYIASRETYIVISKLAKKCLYIDDYYRINYPEGMVITPSLISKEFKDKGYTHYISGPNVICLRESFLNNEPKEIRRNVSNILITLGGSNLSSLLSNIVDLLCNRYSAITFHVVGNLKSHLINKPYTNLKIYNNLTADRMKNLMITADFAITGAGQTVFELIATGTPFIPVQIAENQKNSVKNLIDLKLCNQYLNHDEENLLDKLLISFEENLKYDVRKISHEKLINIIDLNSVRNIVNYLLLNDEMISQYKIRKAVDLDIFNVYNLSNDPIVRYFSLNQQEISWKEHVHWYEKVLTKTNLLFYIIENNKSEFFGQIRFEIDKDFATISISLTDNCRGKGLSLSFVFESIKKMRKECPTVTKIVAYIKKDNEASKKVFERAGFNFVNKEQSVLKYILNL</sequence>
<dbReference type="SUPFAM" id="SSF53756">
    <property type="entry name" value="UDP-Glycosyltransferase/glycogen phosphorylase"/>
    <property type="match status" value="1"/>
</dbReference>
<protein>
    <submittedName>
        <fullName evidence="2">Bifunctional UDP-2,4-diacetamido-2,4,6-trideoxy-beta-L-altropyranose hydrolase/GNAT family N-acetyltransferase</fullName>
    </submittedName>
</protein>
<name>A0ABY4EWS3_9BACI</name>
<dbReference type="Gene3D" id="3.40.50.2000">
    <property type="entry name" value="Glycogen Phosphorylase B"/>
    <property type="match status" value="1"/>
</dbReference>
<organism evidence="2 3">
    <name type="scientific">Gracilibacillus caseinilyticus</name>
    <dbReference type="NCBI Taxonomy" id="2932256"/>
    <lineage>
        <taxon>Bacteria</taxon>
        <taxon>Bacillati</taxon>
        <taxon>Bacillota</taxon>
        <taxon>Bacilli</taxon>
        <taxon>Bacillales</taxon>
        <taxon>Bacillaceae</taxon>
        <taxon>Gracilibacillus</taxon>
    </lineage>
</organism>
<evidence type="ECO:0000259" key="1">
    <source>
        <dbReference type="PROSITE" id="PS51186"/>
    </source>
</evidence>
<evidence type="ECO:0000313" key="3">
    <source>
        <dbReference type="Proteomes" id="UP000831782"/>
    </source>
</evidence>
<dbReference type="Proteomes" id="UP000831782">
    <property type="component" value="Chromosome"/>
</dbReference>
<proteinExistence type="predicted"/>
<evidence type="ECO:0000313" key="2">
    <source>
        <dbReference type="EMBL" id="UOQ48297.1"/>
    </source>
</evidence>
<dbReference type="GO" id="GO:0016787">
    <property type="term" value="F:hydrolase activity"/>
    <property type="evidence" value="ECO:0007669"/>
    <property type="project" value="UniProtKB-KW"/>
</dbReference>
<dbReference type="EMBL" id="CP095072">
    <property type="protein sequence ID" value="UOQ48297.1"/>
    <property type="molecule type" value="Genomic_DNA"/>
</dbReference>
<dbReference type="InterPro" id="IPR000182">
    <property type="entry name" value="GNAT_dom"/>
</dbReference>
<dbReference type="PROSITE" id="PS51186">
    <property type="entry name" value="GNAT"/>
    <property type="match status" value="1"/>
</dbReference>
<dbReference type="RefSeq" id="WP_244718612.1">
    <property type="nucleotide sequence ID" value="NZ_CP095072.1"/>
</dbReference>
<dbReference type="SUPFAM" id="SSF55729">
    <property type="entry name" value="Acyl-CoA N-acyltransferases (Nat)"/>
    <property type="match status" value="1"/>
</dbReference>